<dbReference type="AlphaFoldDB" id="A0A8S2X677"/>
<gene>
    <name evidence="1" type="ORF">BYL167_LOCUS34920</name>
</gene>
<reference evidence="1" key="1">
    <citation type="submission" date="2021-02" db="EMBL/GenBank/DDBJ databases">
        <authorList>
            <person name="Nowell W R."/>
        </authorList>
    </citation>
    <scope>NUCLEOTIDE SEQUENCE</scope>
</reference>
<accession>A0A8S2X677</accession>
<organism evidence="1 2">
    <name type="scientific">Rotaria magnacalcarata</name>
    <dbReference type="NCBI Taxonomy" id="392030"/>
    <lineage>
        <taxon>Eukaryota</taxon>
        <taxon>Metazoa</taxon>
        <taxon>Spiralia</taxon>
        <taxon>Gnathifera</taxon>
        <taxon>Rotifera</taxon>
        <taxon>Eurotatoria</taxon>
        <taxon>Bdelloidea</taxon>
        <taxon>Philodinida</taxon>
        <taxon>Philodinidae</taxon>
        <taxon>Rotaria</taxon>
    </lineage>
</organism>
<protein>
    <submittedName>
        <fullName evidence="1">Uncharacterized protein</fullName>
    </submittedName>
</protein>
<name>A0A8S2X677_9BILA</name>
<dbReference type="EMBL" id="CAJOBH010072051">
    <property type="protein sequence ID" value="CAF4476613.1"/>
    <property type="molecule type" value="Genomic_DNA"/>
</dbReference>
<comment type="caution">
    <text evidence="1">The sequence shown here is derived from an EMBL/GenBank/DDBJ whole genome shotgun (WGS) entry which is preliminary data.</text>
</comment>
<sequence length="59" mass="6799">MSNPNNAKQKFEEIAKKNQENIRRLISTENYQLNSDTADDRKLIEEVLNKTKSSFNAGI</sequence>
<evidence type="ECO:0000313" key="2">
    <source>
        <dbReference type="Proteomes" id="UP000681967"/>
    </source>
</evidence>
<feature type="non-terminal residue" evidence="1">
    <location>
        <position position="1"/>
    </location>
</feature>
<proteinExistence type="predicted"/>
<evidence type="ECO:0000313" key="1">
    <source>
        <dbReference type="EMBL" id="CAF4476613.1"/>
    </source>
</evidence>
<dbReference type="Proteomes" id="UP000681967">
    <property type="component" value="Unassembled WGS sequence"/>
</dbReference>